<dbReference type="Pfam" id="PF06745">
    <property type="entry name" value="ATPase"/>
    <property type="match status" value="2"/>
</dbReference>
<keyword evidence="2" id="KW-0597">Phosphoprotein</keyword>
<dbReference type="InterPro" id="IPR051347">
    <property type="entry name" value="Circadian_clock_KaiC-rel"/>
</dbReference>
<evidence type="ECO:0000256" key="7">
    <source>
        <dbReference type="SAM" id="MobiDB-lite"/>
    </source>
</evidence>
<evidence type="ECO:0000256" key="6">
    <source>
        <dbReference type="ARBA" id="ARBA00022801"/>
    </source>
</evidence>
<proteinExistence type="predicted"/>
<dbReference type="InterPro" id="IPR014774">
    <property type="entry name" value="KaiC-like_dom"/>
</dbReference>
<evidence type="ECO:0000313" key="9">
    <source>
        <dbReference type="EMBL" id="WXB12070.1"/>
    </source>
</evidence>
<reference evidence="9 10" key="1">
    <citation type="submission" date="2021-12" db="EMBL/GenBank/DDBJ databases">
        <title>Discovery of the Pendulisporaceae a myxobacterial family with distinct sporulation behavior and unique specialized metabolism.</title>
        <authorList>
            <person name="Garcia R."/>
            <person name="Popoff A."/>
            <person name="Bader C.D."/>
            <person name="Loehr J."/>
            <person name="Walesch S."/>
            <person name="Walt C."/>
            <person name="Boldt J."/>
            <person name="Bunk B."/>
            <person name="Haeckl F.J.F.P.J."/>
            <person name="Gunesch A.P."/>
            <person name="Birkelbach J."/>
            <person name="Nuebel U."/>
            <person name="Pietschmann T."/>
            <person name="Bach T."/>
            <person name="Mueller R."/>
        </authorList>
    </citation>
    <scope>NUCLEOTIDE SEQUENCE [LARGE SCALE GENOMIC DNA]</scope>
    <source>
        <strain evidence="9 10">MSr11954</strain>
    </source>
</reference>
<keyword evidence="3" id="KW-0808">Transferase</keyword>
<dbReference type="SUPFAM" id="SSF52540">
    <property type="entry name" value="P-loop containing nucleoside triphosphate hydrolases"/>
    <property type="match status" value="2"/>
</dbReference>
<feature type="domain" description="KaiC" evidence="8">
    <location>
        <begin position="245"/>
        <end position="480"/>
    </location>
</feature>
<dbReference type="Proteomes" id="UP001370348">
    <property type="component" value="Chromosome"/>
</dbReference>
<keyword evidence="5" id="KW-0418">Kinase</keyword>
<gene>
    <name evidence="9" type="ORF">LZC94_29975</name>
</gene>
<dbReference type="EMBL" id="CP089984">
    <property type="protein sequence ID" value="WXB12070.1"/>
    <property type="molecule type" value="Genomic_DNA"/>
</dbReference>
<keyword evidence="6" id="KW-0378">Hydrolase</keyword>
<dbReference type="Gene3D" id="3.40.50.300">
    <property type="entry name" value="P-loop containing nucleotide triphosphate hydrolases"/>
    <property type="match status" value="2"/>
</dbReference>
<evidence type="ECO:0000256" key="4">
    <source>
        <dbReference type="ARBA" id="ARBA00022737"/>
    </source>
</evidence>
<evidence type="ECO:0000259" key="8">
    <source>
        <dbReference type="PROSITE" id="PS51146"/>
    </source>
</evidence>
<feature type="region of interest" description="Disordered" evidence="7">
    <location>
        <begin position="480"/>
        <end position="504"/>
    </location>
</feature>
<organism evidence="9 10">
    <name type="scientific">Pendulispora albinea</name>
    <dbReference type="NCBI Taxonomy" id="2741071"/>
    <lineage>
        <taxon>Bacteria</taxon>
        <taxon>Pseudomonadati</taxon>
        <taxon>Myxococcota</taxon>
        <taxon>Myxococcia</taxon>
        <taxon>Myxococcales</taxon>
        <taxon>Sorangiineae</taxon>
        <taxon>Pendulisporaceae</taxon>
        <taxon>Pendulispora</taxon>
    </lineage>
</organism>
<dbReference type="InterPro" id="IPR010624">
    <property type="entry name" value="KaiC_dom"/>
</dbReference>
<dbReference type="InterPro" id="IPR030665">
    <property type="entry name" value="KaiC"/>
</dbReference>
<evidence type="ECO:0000313" key="10">
    <source>
        <dbReference type="Proteomes" id="UP001370348"/>
    </source>
</evidence>
<keyword evidence="10" id="KW-1185">Reference proteome</keyword>
<dbReference type="PIRSF" id="PIRSF039117">
    <property type="entry name" value="KaiC"/>
    <property type="match status" value="1"/>
</dbReference>
<evidence type="ECO:0000256" key="3">
    <source>
        <dbReference type="ARBA" id="ARBA00022679"/>
    </source>
</evidence>
<dbReference type="RefSeq" id="WP_394821687.1">
    <property type="nucleotide sequence ID" value="NZ_CP089984.1"/>
</dbReference>
<accession>A0ABZ2LP01</accession>
<evidence type="ECO:0000256" key="2">
    <source>
        <dbReference type="ARBA" id="ARBA00022553"/>
    </source>
</evidence>
<dbReference type="PANTHER" id="PTHR42926:SF1">
    <property type="entry name" value="CIRCADIAN CLOCK OSCILLATOR PROTEIN KAIC 1"/>
    <property type="match status" value="1"/>
</dbReference>
<dbReference type="PROSITE" id="PS51146">
    <property type="entry name" value="KAIC"/>
    <property type="match status" value="2"/>
</dbReference>
<feature type="domain" description="KaiC" evidence="8">
    <location>
        <begin position="9"/>
        <end position="239"/>
    </location>
</feature>
<dbReference type="InterPro" id="IPR027417">
    <property type="entry name" value="P-loop_NTPase"/>
</dbReference>
<protein>
    <recommendedName>
        <fullName evidence="1">non-specific serine/threonine protein kinase</fullName>
        <ecNumber evidence="1">2.7.11.1</ecNumber>
    </recommendedName>
</protein>
<keyword evidence="4" id="KW-0677">Repeat</keyword>
<dbReference type="PANTHER" id="PTHR42926">
    <property type="match status" value="1"/>
</dbReference>
<dbReference type="EC" id="2.7.11.1" evidence="1"/>
<evidence type="ECO:0000256" key="1">
    <source>
        <dbReference type="ARBA" id="ARBA00012513"/>
    </source>
</evidence>
<sequence>MSDELKAFERLATGVHGLDEILNGGLIVGGTYLVMGRPGSGKTILANQIAYSHVAGGGRALYVTLLAESHAWLISTLQEMSFFREEALGGALQYISGYQALEKEKLDGLTRLLRKIVRDHRASLLVIDGLVTAGAMADTELELKKFIHELQSLIELVGCTTLLLTGAKGSDANYPERTMVDGLFQLTTKRIGMRTVRELEIEKHRGSSHVLGASFFEISSDGIRIFGRTEAMVGAALVQQATDTSKLATGISSLDSMLSGGLPSGSTAMLLGSSGSGKTLLGLHFLNAGAHLGERALYFGFFEAPSRLVAKAKSVDLDLAAAIDDGRIEMQWRAPQELLADRAAEELLTTVRRRSIKRVFIDGLDGFRSCVIYPERTGPFFTALSNELRSIGATTLASEETLGLYGCPEKDISLNGVSSMMDTIILLRYVELRTQLHRFISIMKMREGRYDTSLREFQIDESGFHIAESSESARAILADDHRTRDSELGPTMQGTAPAHRRGSR</sequence>
<name>A0ABZ2LP01_9BACT</name>
<evidence type="ECO:0000256" key="5">
    <source>
        <dbReference type="ARBA" id="ARBA00022777"/>
    </source>
</evidence>